<reference evidence="1 2" key="1">
    <citation type="submission" date="2011-06" db="EMBL/GenBank/DDBJ databases">
        <title>The Genome Sequence of Fusarium oxysporum FOSC 3-a.</title>
        <authorList>
            <consortium name="The Broad Institute Genome Sequencing Platform"/>
            <person name="Ma L.-J."/>
            <person name="Gale L.R."/>
            <person name="Schwartz D.C."/>
            <person name="Zhou S."/>
            <person name="Corby-Kistler H."/>
            <person name="Young S.K."/>
            <person name="Zeng Q."/>
            <person name="Gargeya S."/>
            <person name="Fitzgerald M."/>
            <person name="Haas B."/>
            <person name="Abouelleil A."/>
            <person name="Alvarado L."/>
            <person name="Arachchi H.M."/>
            <person name="Berlin A."/>
            <person name="Brown A."/>
            <person name="Chapman S.B."/>
            <person name="Chen Z."/>
            <person name="Dunbar C."/>
            <person name="Freedman E."/>
            <person name="Gearin G."/>
            <person name="Gellesch M."/>
            <person name="Goldberg J."/>
            <person name="Griggs A."/>
            <person name="Gujja S."/>
            <person name="Heiman D."/>
            <person name="Howarth C."/>
            <person name="Larson L."/>
            <person name="Lui A."/>
            <person name="MacDonald P.J.P."/>
            <person name="Mehta T."/>
            <person name="Montmayeur A."/>
            <person name="Murphy C."/>
            <person name="Neiman D."/>
            <person name="Pearson M."/>
            <person name="Priest M."/>
            <person name="Roberts A."/>
            <person name="Saif S."/>
            <person name="Shea T."/>
            <person name="Shenoy N."/>
            <person name="Sisk P."/>
            <person name="Stolte C."/>
            <person name="Sykes S."/>
            <person name="Wortman J."/>
            <person name="Nusbaum C."/>
            <person name="Birren B."/>
        </authorList>
    </citation>
    <scope>NUCLEOTIDE SEQUENCE [LARGE SCALE GENOMIC DNA]</scope>
    <source>
        <strain evidence="2">FOSC 3-a</strain>
    </source>
</reference>
<name>W9J8V1_FUSOX</name>
<evidence type="ECO:0000313" key="2">
    <source>
        <dbReference type="Proteomes" id="UP000030753"/>
    </source>
</evidence>
<dbReference type="AlphaFoldDB" id="W9J8V1"/>
<proteinExistence type="predicted"/>
<dbReference type="Proteomes" id="UP000030753">
    <property type="component" value="Unassembled WGS sequence"/>
</dbReference>
<dbReference type="EMBL" id="JH717839">
    <property type="protein sequence ID" value="EWZ02056.1"/>
    <property type="molecule type" value="Genomic_DNA"/>
</dbReference>
<evidence type="ECO:0000313" key="1">
    <source>
        <dbReference type="EMBL" id="EWZ02056.1"/>
    </source>
</evidence>
<gene>
    <name evidence="1" type="ORF">FOYG_01472</name>
</gene>
<sequence length="114" mass="13031">MTAIVHAGQHLPFLVRKLQYIFCFSSTYQANLNVQVLMHTSTDTQMLIVVEPIFALDSLRYLSISVRQDSCLSSMTMTFEGKCQLIFDTTLNLEARILVDHLTCWGKELKTEQV</sequence>
<accession>W9J8V1</accession>
<dbReference type="HOGENOM" id="CLU_2121141_0_0_1"/>
<organism evidence="1 2">
    <name type="scientific">Fusarium oxysporum NRRL 32931</name>
    <dbReference type="NCBI Taxonomy" id="660029"/>
    <lineage>
        <taxon>Eukaryota</taxon>
        <taxon>Fungi</taxon>
        <taxon>Dikarya</taxon>
        <taxon>Ascomycota</taxon>
        <taxon>Pezizomycotina</taxon>
        <taxon>Sordariomycetes</taxon>
        <taxon>Hypocreomycetidae</taxon>
        <taxon>Hypocreales</taxon>
        <taxon>Nectriaceae</taxon>
        <taxon>Fusarium</taxon>
        <taxon>Fusarium oxysporum species complex</taxon>
    </lineage>
</organism>
<protein>
    <submittedName>
        <fullName evidence="1">Uncharacterized protein</fullName>
    </submittedName>
</protein>